<dbReference type="SMART" id="SM00220">
    <property type="entry name" value="S_TKc"/>
    <property type="match status" value="1"/>
</dbReference>
<feature type="domain" description="Protein kinase" evidence="3">
    <location>
        <begin position="485"/>
        <end position="690"/>
    </location>
</feature>
<comment type="caution">
    <text evidence="4">The sequence shown here is derived from an EMBL/GenBank/DDBJ whole genome shotgun (WGS) entry which is preliminary data.</text>
</comment>
<protein>
    <recommendedName>
        <fullName evidence="3">Protein kinase domain-containing protein</fullName>
    </recommendedName>
</protein>
<proteinExistence type="predicted"/>
<dbReference type="AlphaFoldDB" id="A0A8H8CHS3"/>
<reference evidence="4" key="1">
    <citation type="submission" date="2021-02" db="EMBL/GenBank/DDBJ databases">
        <title>Psilocybe cubensis genome.</title>
        <authorList>
            <person name="Mckernan K.J."/>
            <person name="Crawford S."/>
            <person name="Trippe A."/>
            <person name="Kane L.T."/>
            <person name="Mclaughlin S."/>
        </authorList>
    </citation>
    <scope>NUCLEOTIDE SEQUENCE [LARGE SCALE GENOMIC DNA]</scope>
    <source>
        <strain evidence="4">MGC-MH-2018</strain>
    </source>
</reference>
<dbReference type="InterPro" id="IPR011009">
    <property type="entry name" value="Kinase-like_dom_sf"/>
</dbReference>
<name>A0A8H8CHS3_PSICU</name>
<dbReference type="SUPFAM" id="SSF56112">
    <property type="entry name" value="Protein kinase-like (PK-like)"/>
    <property type="match status" value="1"/>
</dbReference>
<evidence type="ECO:0000313" key="4">
    <source>
        <dbReference type="EMBL" id="KAG5165966.1"/>
    </source>
</evidence>
<dbReference type="InterPro" id="IPR017441">
    <property type="entry name" value="Protein_kinase_ATP_BS"/>
</dbReference>
<organism evidence="4">
    <name type="scientific">Psilocybe cubensis</name>
    <name type="common">Psychedelic mushroom</name>
    <name type="synonym">Stropharia cubensis</name>
    <dbReference type="NCBI Taxonomy" id="181762"/>
    <lineage>
        <taxon>Eukaryota</taxon>
        <taxon>Fungi</taxon>
        <taxon>Dikarya</taxon>
        <taxon>Basidiomycota</taxon>
        <taxon>Agaricomycotina</taxon>
        <taxon>Agaricomycetes</taxon>
        <taxon>Agaricomycetidae</taxon>
        <taxon>Agaricales</taxon>
        <taxon>Agaricineae</taxon>
        <taxon>Strophariaceae</taxon>
        <taxon>Psilocybe</taxon>
    </lineage>
</organism>
<dbReference type="PROSITE" id="PS00109">
    <property type="entry name" value="PROTEIN_KINASE_TYR"/>
    <property type="match status" value="1"/>
</dbReference>
<dbReference type="PROSITE" id="PS00107">
    <property type="entry name" value="PROTEIN_KINASE_ATP"/>
    <property type="match status" value="1"/>
</dbReference>
<dbReference type="InterPro" id="IPR008266">
    <property type="entry name" value="Tyr_kinase_AS"/>
</dbReference>
<evidence type="ECO:0000256" key="1">
    <source>
        <dbReference type="PROSITE-ProRule" id="PRU10141"/>
    </source>
</evidence>
<gene>
    <name evidence="4" type="ORF">JR316_009555</name>
</gene>
<dbReference type="InterPro" id="IPR000719">
    <property type="entry name" value="Prot_kinase_dom"/>
</dbReference>
<dbReference type="EMBL" id="JAFIQS010000009">
    <property type="protein sequence ID" value="KAG5165966.1"/>
    <property type="molecule type" value="Genomic_DNA"/>
</dbReference>
<dbReference type="Pfam" id="PF00069">
    <property type="entry name" value="Pkinase"/>
    <property type="match status" value="1"/>
</dbReference>
<evidence type="ECO:0000259" key="3">
    <source>
        <dbReference type="PROSITE" id="PS50011"/>
    </source>
</evidence>
<keyword evidence="1" id="KW-0547">Nucleotide-binding</keyword>
<dbReference type="PROSITE" id="PS50011">
    <property type="entry name" value="PROTEIN_KINASE_DOM"/>
    <property type="match status" value="1"/>
</dbReference>
<feature type="region of interest" description="Disordered" evidence="2">
    <location>
        <begin position="669"/>
        <end position="690"/>
    </location>
</feature>
<evidence type="ECO:0000256" key="2">
    <source>
        <dbReference type="SAM" id="MobiDB-lite"/>
    </source>
</evidence>
<accession>A0A8H8CHS3</accession>
<keyword evidence="1" id="KW-0067">ATP-binding</keyword>
<dbReference type="OrthoDB" id="2521594at2759"/>
<dbReference type="GO" id="GO:0005524">
    <property type="term" value="F:ATP binding"/>
    <property type="evidence" value="ECO:0007669"/>
    <property type="project" value="UniProtKB-UniRule"/>
</dbReference>
<feature type="binding site" evidence="1">
    <location>
        <position position="521"/>
    </location>
    <ligand>
        <name>ATP</name>
        <dbReference type="ChEBI" id="CHEBI:30616"/>
    </ligand>
</feature>
<dbReference type="Gene3D" id="1.10.510.10">
    <property type="entry name" value="Transferase(Phosphotransferase) domain 1"/>
    <property type="match status" value="1"/>
</dbReference>
<sequence length="690" mass="79399">MIRNHDPFALALRQFLDAGYEYAEPYPDNSNNPEPVNPLIFYDRHVASTLVLKNIKRAPWIARELAKICENTIKEFTMAGHKFIDNRDYRKLFHKQPSYNRYCDGVADYHFDHISLPCSAYASKLLFSPNDPRWFTFIVPRKGAYQDIHYSFRCSGDTAIIKPKGEDIGDREYDIPPETRSTLDRYTLSKINKLRDMNSIFNYEFFIKAKPAEALLKKMDCWGPFKWEMPTVTGAPVLPVSPPHKDSDIIQLFFPALNSETPRPLSTRKGNTSPKPARMKRIVAPLRRNNGGESKYRINVWANAVETDATFIVFTCGRQERIGIRHRQSQTLYLSDPIDPVQMKEPGYRQMHLGLTIAAIKDRLAMLVQTEEVNQRPSKRKDIAQSFVAYNSMKDRATRRKRRKLNPELDSISLEIDKKACFTFDEELAKRELVLFYLNFGGWTSPAPSSFQRMEPSCTSRPFQSQPYRFKRKASYRPEDYISVVTHEDAIGSGAMGMVYRVTVEIEMEDGSKHQRTLILKLAIGPKKDQIIREYEMYKRLAEADVMYGIVSVHGLFHDMETDAMIMIMDDAGKSLRTRAIEQNLEIHYNLDTSVQTTEEERDAFIKALEGIHSARVIHQDLRIDNLMINDAGDVFIIDFDNAEYDTFQRTSIFEEDLGELLTVIGWLDSDDEDGDGKDEDGGEEDGDQA</sequence>
<dbReference type="GO" id="GO:0004672">
    <property type="term" value="F:protein kinase activity"/>
    <property type="evidence" value="ECO:0007669"/>
    <property type="project" value="InterPro"/>
</dbReference>